<comment type="subcellular location">
    <subcellularLocation>
        <location evidence="1">Cell membrane</location>
        <topology evidence="1">Multi-pass membrane protein</topology>
    </subcellularLocation>
</comment>
<evidence type="ECO:0000256" key="1">
    <source>
        <dbReference type="ARBA" id="ARBA00004651"/>
    </source>
</evidence>
<keyword evidence="2" id="KW-1003">Cell membrane</keyword>
<dbReference type="EMBL" id="CP000931">
    <property type="protein sequence ID" value="ABZ77260.1"/>
    <property type="molecule type" value="Genomic_DNA"/>
</dbReference>
<dbReference type="OrthoDB" id="6588368at2"/>
<organism evidence="8 9">
    <name type="scientific">Shewanella halifaxensis (strain HAW-EB4)</name>
    <dbReference type="NCBI Taxonomy" id="458817"/>
    <lineage>
        <taxon>Bacteria</taxon>
        <taxon>Pseudomonadati</taxon>
        <taxon>Pseudomonadota</taxon>
        <taxon>Gammaproteobacteria</taxon>
        <taxon>Alteromonadales</taxon>
        <taxon>Shewanellaceae</taxon>
        <taxon>Shewanella</taxon>
    </lineage>
</organism>
<feature type="transmembrane region" description="Helical" evidence="6">
    <location>
        <begin position="21"/>
        <end position="43"/>
    </location>
</feature>
<accession>B0TLN8</accession>
<evidence type="ECO:0000256" key="6">
    <source>
        <dbReference type="SAM" id="Phobius"/>
    </source>
</evidence>
<evidence type="ECO:0000256" key="4">
    <source>
        <dbReference type="ARBA" id="ARBA00022989"/>
    </source>
</evidence>
<dbReference type="eggNOG" id="ENOG5032CGW">
    <property type="taxonomic scope" value="Bacteria"/>
</dbReference>
<dbReference type="KEGG" id="shl:Shal_2707"/>
<gene>
    <name evidence="8" type="ordered locus">Shal_2707</name>
</gene>
<proteinExistence type="predicted"/>
<name>B0TLN8_SHEHH</name>
<sequence>MNKKLKQGIRVLFQSLPFIEKILHFVVMIGVLLQLISSSLMHVHGDTPLNKIADLAFIHIYAGLVLLPLGIIFAIKVIMRRRLFDLYPWLFGRYEGIKEDAESLLKVILPEPKPAGLAATVEGLGLLALLLALVTGATWFLVVNMSGPNELLLSVHKLSVTFIQAYFFAHGAFALLHLFKWWRE</sequence>
<evidence type="ECO:0000259" key="7">
    <source>
        <dbReference type="Pfam" id="PF01292"/>
    </source>
</evidence>
<dbReference type="HOGENOM" id="CLU_117047_1_1_6"/>
<evidence type="ECO:0000256" key="3">
    <source>
        <dbReference type="ARBA" id="ARBA00022692"/>
    </source>
</evidence>
<dbReference type="Pfam" id="PF01292">
    <property type="entry name" value="Ni_hydr_CYTB"/>
    <property type="match status" value="1"/>
</dbReference>
<dbReference type="GO" id="GO:0022904">
    <property type="term" value="P:respiratory electron transport chain"/>
    <property type="evidence" value="ECO:0007669"/>
    <property type="project" value="InterPro"/>
</dbReference>
<reference evidence="8" key="1">
    <citation type="submission" date="2008-01" db="EMBL/GenBank/DDBJ databases">
        <title>Complete sequence of Shewanella halifaxensis HAW-EB4.</title>
        <authorList>
            <consortium name="US DOE Joint Genome Institute"/>
            <person name="Copeland A."/>
            <person name="Lucas S."/>
            <person name="Lapidus A."/>
            <person name="Glavina del Rio T."/>
            <person name="Dalin E."/>
            <person name="Tice H."/>
            <person name="Bruce D."/>
            <person name="Goodwin L."/>
            <person name="Pitluck S."/>
            <person name="Sims D."/>
            <person name="Brettin T."/>
            <person name="Detter J.C."/>
            <person name="Han C."/>
            <person name="Kuske C.R."/>
            <person name="Schmutz J."/>
            <person name="Larimer F."/>
            <person name="Land M."/>
            <person name="Hauser L."/>
            <person name="Kyrpides N."/>
            <person name="Kim E."/>
            <person name="Zhao J.-S."/>
            <person name="Richardson P."/>
        </authorList>
    </citation>
    <scope>NUCLEOTIDE SEQUENCE [LARGE SCALE GENOMIC DNA]</scope>
    <source>
        <strain evidence="8">HAW-EB4</strain>
    </source>
</reference>
<protein>
    <recommendedName>
        <fullName evidence="7">Cytochrome b561 bacterial/Ni-hydrogenase domain-containing protein</fullName>
    </recommendedName>
</protein>
<evidence type="ECO:0000313" key="9">
    <source>
        <dbReference type="Proteomes" id="UP000001317"/>
    </source>
</evidence>
<dbReference type="AlphaFoldDB" id="B0TLN8"/>
<feature type="transmembrane region" description="Helical" evidence="6">
    <location>
        <begin position="123"/>
        <end position="142"/>
    </location>
</feature>
<dbReference type="SUPFAM" id="SSF81342">
    <property type="entry name" value="Transmembrane di-heme cytochromes"/>
    <property type="match status" value="1"/>
</dbReference>
<dbReference type="RefSeq" id="WP_012277788.1">
    <property type="nucleotide sequence ID" value="NC_010334.1"/>
</dbReference>
<dbReference type="InterPro" id="IPR011577">
    <property type="entry name" value="Cyt_b561_bac/Ni-Hgenase"/>
</dbReference>
<keyword evidence="4 6" id="KW-1133">Transmembrane helix</keyword>
<feature type="transmembrane region" description="Helical" evidence="6">
    <location>
        <begin position="55"/>
        <end position="75"/>
    </location>
</feature>
<feature type="domain" description="Cytochrome b561 bacterial/Ni-hydrogenase" evidence="7">
    <location>
        <begin position="18"/>
        <end position="179"/>
    </location>
</feature>
<dbReference type="InterPro" id="IPR016174">
    <property type="entry name" value="Di-haem_cyt_TM"/>
</dbReference>
<keyword evidence="3 6" id="KW-0812">Transmembrane</keyword>
<keyword evidence="5 6" id="KW-0472">Membrane</keyword>
<feature type="transmembrane region" description="Helical" evidence="6">
    <location>
        <begin position="162"/>
        <end position="182"/>
    </location>
</feature>
<evidence type="ECO:0000313" key="8">
    <source>
        <dbReference type="EMBL" id="ABZ77260.1"/>
    </source>
</evidence>
<dbReference type="GO" id="GO:0005886">
    <property type="term" value="C:plasma membrane"/>
    <property type="evidence" value="ECO:0007669"/>
    <property type="project" value="UniProtKB-SubCell"/>
</dbReference>
<dbReference type="GO" id="GO:0009055">
    <property type="term" value="F:electron transfer activity"/>
    <property type="evidence" value="ECO:0007669"/>
    <property type="project" value="InterPro"/>
</dbReference>
<dbReference type="Proteomes" id="UP000001317">
    <property type="component" value="Chromosome"/>
</dbReference>
<evidence type="ECO:0000256" key="2">
    <source>
        <dbReference type="ARBA" id="ARBA00022475"/>
    </source>
</evidence>
<keyword evidence="9" id="KW-1185">Reference proteome</keyword>
<evidence type="ECO:0000256" key="5">
    <source>
        <dbReference type="ARBA" id="ARBA00023136"/>
    </source>
</evidence>